<feature type="repeat" description="WD" evidence="3">
    <location>
        <begin position="232"/>
        <end position="273"/>
    </location>
</feature>
<organism evidence="4 5">
    <name type="scientific">Marasmiellus scandens</name>
    <dbReference type="NCBI Taxonomy" id="2682957"/>
    <lineage>
        <taxon>Eukaryota</taxon>
        <taxon>Fungi</taxon>
        <taxon>Dikarya</taxon>
        <taxon>Basidiomycota</taxon>
        <taxon>Agaricomycotina</taxon>
        <taxon>Agaricomycetes</taxon>
        <taxon>Agaricomycetidae</taxon>
        <taxon>Agaricales</taxon>
        <taxon>Marasmiineae</taxon>
        <taxon>Omphalotaceae</taxon>
        <taxon>Marasmiellus</taxon>
    </lineage>
</organism>
<dbReference type="CDD" id="cd00200">
    <property type="entry name" value="WD40"/>
    <property type="match status" value="1"/>
</dbReference>
<dbReference type="Pfam" id="PF00400">
    <property type="entry name" value="WD40"/>
    <property type="match status" value="4"/>
</dbReference>
<protein>
    <recommendedName>
        <fullName evidence="6">WD40 repeat domain-containing protein</fullName>
    </recommendedName>
</protein>
<evidence type="ECO:0000313" key="5">
    <source>
        <dbReference type="Proteomes" id="UP001498398"/>
    </source>
</evidence>
<dbReference type="SMART" id="SM00320">
    <property type="entry name" value="WD40"/>
    <property type="match status" value="5"/>
</dbReference>
<sequence length="445" mass="49005">MPQALSSETFFSTWQHALQSDFAKDGQPATYFPGHPKHWGKETARIDRDVEGSLVLSLSDDGSLLGISNANGEVRIYDVPSFTLWRTLRGPRSPFGRSVEFQPSHGKSGMVLIGGGLVQGTKRREWIKSYELKNDDETEDLLEQAANVAALAAVETISKDVSRENIDYTKIRDGFYDALFGNQLEMRKGDVFEGSLVGGRTFSRDGSFFLFGKERNTIVVLDSESSQERYKLIGHTDYVVWAETSPDDTVIATSSWDQTVRVWDATNGQQLRVLTGATNQSWSGAFSPDGRLVCAGCGGSKVRVWDVESGELLHTLGGFQRWARSVAFSPDGKSLAGGSGGGVLKVFDVASGKEKQHWEVKKADPFGNTFIEIHSAYYTPKGLLVFKYGDGRVHTYNEETNQKGLYEHGPEIPSSAGYGTKLVTPDGKLLISADFDGRVRIWSLE</sequence>
<keyword evidence="5" id="KW-1185">Reference proteome</keyword>
<evidence type="ECO:0008006" key="6">
    <source>
        <dbReference type="Google" id="ProtNLM"/>
    </source>
</evidence>
<evidence type="ECO:0000256" key="2">
    <source>
        <dbReference type="ARBA" id="ARBA00022737"/>
    </source>
</evidence>
<evidence type="ECO:0000256" key="3">
    <source>
        <dbReference type="PROSITE-ProRule" id="PRU00221"/>
    </source>
</evidence>
<gene>
    <name evidence="4" type="ORF">VKT23_008504</name>
</gene>
<dbReference type="InterPro" id="IPR036322">
    <property type="entry name" value="WD40_repeat_dom_sf"/>
</dbReference>
<dbReference type="Gene3D" id="2.130.10.10">
    <property type="entry name" value="YVTN repeat-like/Quinoprotein amine dehydrogenase"/>
    <property type="match status" value="2"/>
</dbReference>
<dbReference type="PROSITE" id="PS50294">
    <property type="entry name" value="WD_REPEATS_REGION"/>
    <property type="match status" value="2"/>
</dbReference>
<dbReference type="EMBL" id="JBANRG010000013">
    <property type="protein sequence ID" value="KAK7461325.1"/>
    <property type="molecule type" value="Genomic_DNA"/>
</dbReference>
<evidence type="ECO:0000256" key="1">
    <source>
        <dbReference type="ARBA" id="ARBA00022574"/>
    </source>
</evidence>
<dbReference type="Proteomes" id="UP001498398">
    <property type="component" value="Unassembled WGS sequence"/>
</dbReference>
<dbReference type="PANTHER" id="PTHR19879">
    <property type="entry name" value="TRANSCRIPTION INITIATION FACTOR TFIID"/>
    <property type="match status" value="1"/>
</dbReference>
<dbReference type="PROSITE" id="PS50082">
    <property type="entry name" value="WD_REPEATS_2"/>
    <property type="match status" value="3"/>
</dbReference>
<accession>A0ABR1JIX8</accession>
<feature type="repeat" description="WD" evidence="3">
    <location>
        <begin position="424"/>
        <end position="445"/>
    </location>
</feature>
<comment type="caution">
    <text evidence="4">The sequence shown here is derived from an EMBL/GenBank/DDBJ whole genome shotgun (WGS) entry which is preliminary data.</text>
</comment>
<dbReference type="SUPFAM" id="SSF50978">
    <property type="entry name" value="WD40 repeat-like"/>
    <property type="match status" value="1"/>
</dbReference>
<keyword evidence="1 3" id="KW-0853">WD repeat</keyword>
<reference evidence="4 5" key="1">
    <citation type="submission" date="2024-01" db="EMBL/GenBank/DDBJ databases">
        <title>A draft genome for the cacao thread blight pathogen Marasmiellus scandens.</title>
        <authorList>
            <person name="Baruah I.K."/>
            <person name="Leung J."/>
            <person name="Bukari Y."/>
            <person name="Amoako-Attah I."/>
            <person name="Meinhardt L.W."/>
            <person name="Bailey B.A."/>
            <person name="Cohen S.P."/>
        </authorList>
    </citation>
    <scope>NUCLEOTIDE SEQUENCE [LARGE SCALE GENOMIC DNA]</scope>
    <source>
        <strain evidence="4 5">GH-19</strain>
    </source>
</reference>
<proteinExistence type="predicted"/>
<feature type="repeat" description="WD" evidence="3">
    <location>
        <begin position="274"/>
        <end position="315"/>
    </location>
</feature>
<dbReference type="PROSITE" id="PS00678">
    <property type="entry name" value="WD_REPEATS_1"/>
    <property type="match status" value="1"/>
</dbReference>
<name>A0ABR1JIX8_9AGAR</name>
<dbReference type="InterPro" id="IPR015943">
    <property type="entry name" value="WD40/YVTN_repeat-like_dom_sf"/>
</dbReference>
<evidence type="ECO:0000313" key="4">
    <source>
        <dbReference type="EMBL" id="KAK7461325.1"/>
    </source>
</evidence>
<keyword evidence="2" id="KW-0677">Repeat</keyword>
<dbReference type="PANTHER" id="PTHR19879:SF9">
    <property type="entry name" value="TRANSCRIPTION INITIATION FACTOR TFIID SUBUNIT 5"/>
    <property type="match status" value="1"/>
</dbReference>
<dbReference type="InterPro" id="IPR001680">
    <property type="entry name" value="WD40_rpt"/>
</dbReference>
<dbReference type="InterPro" id="IPR019775">
    <property type="entry name" value="WD40_repeat_CS"/>
</dbReference>